<dbReference type="AlphaFoldDB" id="A0A9Q1F3X2"/>
<organism evidence="1 2">
    <name type="scientific">Synaphobranchus kaupii</name>
    <name type="common">Kaup's arrowtooth eel</name>
    <dbReference type="NCBI Taxonomy" id="118154"/>
    <lineage>
        <taxon>Eukaryota</taxon>
        <taxon>Metazoa</taxon>
        <taxon>Chordata</taxon>
        <taxon>Craniata</taxon>
        <taxon>Vertebrata</taxon>
        <taxon>Euteleostomi</taxon>
        <taxon>Actinopterygii</taxon>
        <taxon>Neopterygii</taxon>
        <taxon>Teleostei</taxon>
        <taxon>Anguilliformes</taxon>
        <taxon>Synaphobranchidae</taxon>
        <taxon>Synaphobranchus</taxon>
    </lineage>
</organism>
<evidence type="ECO:0000313" key="2">
    <source>
        <dbReference type="Proteomes" id="UP001152622"/>
    </source>
</evidence>
<keyword evidence="2" id="KW-1185">Reference proteome</keyword>
<name>A0A9Q1F3X2_SYNKA</name>
<accession>A0A9Q1F3X2</accession>
<proteinExistence type="predicted"/>
<protein>
    <submittedName>
        <fullName evidence="1">Uncharacterized protein</fullName>
    </submittedName>
</protein>
<dbReference type="EMBL" id="JAINUF010000009">
    <property type="protein sequence ID" value="KAJ8350469.1"/>
    <property type="molecule type" value="Genomic_DNA"/>
</dbReference>
<evidence type="ECO:0000313" key="1">
    <source>
        <dbReference type="EMBL" id="KAJ8350469.1"/>
    </source>
</evidence>
<reference evidence="1" key="1">
    <citation type="journal article" date="2023" name="Science">
        <title>Genome structures resolve the early diversification of teleost fishes.</title>
        <authorList>
            <person name="Parey E."/>
            <person name="Louis A."/>
            <person name="Montfort J."/>
            <person name="Bouchez O."/>
            <person name="Roques C."/>
            <person name="Iampietro C."/>
            <person name="Lluch J."/>
            <person name="Castinel A."/>
            <person name="Donnadieu C."/>
            <person name="Desvignes T."/>
            <person name="Floi Bucao C."/>
            <person name="Jouanno E."/>
            <person name="Wen M."/>
            <person name="Mejri S."/>
            <person name="Dirks R."/>
            <person name="Jansen H."/>
            <person name="Henkel C."/>
            <person name="Chen W.J."/>
            <person name="Zahm M."/>
            <person name="Cabau C."/>
            <person name="Klopp C."/>
            <person name="Thompson A.W."/>
            <person name="Robinson-Rechavi M."/>
            <person name="Braasch I."/>
            <person name="Lecointre G."/>
            <person name="Bobe J."/>
            <person name="Postlethwait J.H."/>
            <person name="Berthelot C."/>
            <person name="Roest Crollius H."/>
            <person name="Guiguen Y."/>
        </authorList>
    </citation>
    <scope>NUCLEOTIDE SEQUENCE</scope>
    <source>
        <strain evidence="1">WJC10195</strain>
    </source>
</reference>
<sequence length="138" mass="15138">MCLLEGTFCRFSHPEAQPPKLGKLSLQSLQAFGNQQNVQHHSPSSERQLGGTDLTAALLTPLMSHHQRVWDTLLPPPPLAAVLSHHSAGQDCTARQGQQCCSPPLWHSNIIDSESVQCVKCSENATFLKWAEEQCGDL</sequence>
<comment type="caution">
    <text evidence="1">The sequence shown here is derived from an EMBL/GenBank/DDBJ whole genome shotgun (WGS) entry which is preliminary data.</text>
</comment>
<gene>
    <name evidence="1" type="ORF">SKAU_G00255990</name>
</gene>
<dbReference type="Proteomes" id="UP001152622">
    <property type="component" value="Chromosome 9"/>
</dbReference>